<keyword evidence="2" id="KW-0812">Transmembrane</keyword>
<evidence type="ECO:0008006" key="5">
    <source>
        <dbReference type="Google" id="ProtNLM"/>
    </source>
</evidence>
<dbReference type="PANTHER" id="PTHR24023">
    <property type="entry name" value="COLLAGEN ALPHA"/>
    <property type="match status" value="1"/>
</dbReference>
<feature type="compositionally biased region" description="Low complexity" evidence="1">
    <location>
        <begin position="7"/>
        <end position="124"/>
    </location>
</feature>
<gene>
    <name evidence="3" type="ORF">CAFE_29560</name>
</gene>
<reference evidence="3 4" key="1">
    <citation type="submission" date="2019-09" db="EMBL/GenBank/DDBJ databases">
        <title>Genome sequence of Clostridium sp. EA1.</title>
        <authorList>
            <person name="Poehlein A."/>
            <person name="Bengelsdorf F.R."/>
            <person name="Daniel R."/>
        </authorList>
    </citation>
    <scope>NUCLEOTIDE SEQUENCE [LARGE SCALE GENOMIC DNA]</scope>
    <source>
        <strain evidence="3 4">EA1</strain>
    </source>
</reference>
<accession>A0A6N8I2C9</accession>
<protein>
    <recommendedName>
        <fullName evidence="5">BclB domain-containing protein</fullName>
    </recommendedName>
</protein>
<dbReference type="PANTHER" id="PTHR24023:SF1095">
    <property type="entry name" value="EGF-LIKE DOMAIN-CONTAINING PROTEIN"/>
    <property type="match status" value="1"/>
</dbReference>
<keyword evidence="4" id="KW-1185">Reference proteome</keyword>
<name>A0A6N8I2C9_9FIRM</name>
<dbReference type="GO" id="GO:0030198">
    <property type="term" value="P:extracellular matrix organization"/>
    <property type="evidence" value="ECO:0007669"/>
    <property type="project" value="TreeGrafter"/>
</dbReference>
<evidence type="ECO:0000256" key="2">
    <source>
        <dbReference type="SAM" id="Phobius"/>
    </source>
</evidence>
<dbReference type="GO" id="GO:0030020">
    <property type="term" value="F:extracellular matrix structural constituent conferring tensile strength"/>
    <property type="evidence" value="ECO:0007669"/>
    <property type="project" value="TreeGrafter"/>
</dbReference>
<dbReference type="GO" id="GO:0031012">
    <property type="term" value="C:extracellular matrix"/>
    <property type="evidence" value="ECO:0007669"/>
    <property type="project" value="TreeGrafter"/>
</dbReference>
<dbReference type="EMBL" id="VWXL01000084">
    <property type="protein sequence ID" value="MVB12224.1"/>
    <property type="molecule type" value="Genomic_DNA"/>
</dbReference>
<evidence type="ECO:0000256" key="1">
    <source>
        <dbReference type="SAM" id="MobiDB-lite"/>
    </source>
</evidence>
<dbReference type="InterPro" id="IPR021210">
    <property type="entry name" value="Exosporium_BclB"/>
</dbReference>
<dbReference type="NCBIfam" id="TIGR03721">
    <property type="entry name" value="exospore_TM"/>
    <property type="match status" value="1"/>
</dbReference>
<dbReference type="OrthoDB" id="1685113at2"/>
<evidence type="ECO:0000313" key="4">
    <source>
        <dbReference type="Proteomes" id="UP000469440"/>
    </source>
</evidence>
<proteinExistence type="predicted"/>
<dbReference type="Proteomes" id="UP000469440">
    <property type="component" value="Unassembled WGS sequence"/>
</dbReference>
<organism evidence="3 4">
    <name type="scientific">Caproicibacter fermentans</name>
    <dbReference type="NCBI Taxonomy" id="2576756"/>
    <lineage>
        <taxon>Bacteria</taxon>
        <taxon>Bacillati</taxon>
        <taxon>Bacillota</taxon>
        <taxon>Clostridia</taxon>
        <taxon>Eubacteriales</taxon>
        <taxon>Acutalibacteraceae</taxon>
        <taxon>Caproicibacter</taxon>
    </lineage>
</organism>
<feature type="transmembrane region" description="Helical" evidence="2">
    <location>
        <begin position="145"/>
        <end position="171"/>
    </location>
</feature>
<keyword evidence="2" id="KW-0472">Membrane</keyword>
<evidence type="ECO:0000313" key="3">
    <source>
        <dbReference type="EMBL" id="MVB12224.1"/>
    </source>
</evidence>
<keyword evidence="2" id="KW-1133">Transmembrane helix</keyword>
<sequence length="293" mass="26834">MGISIIGPVGSTGPTGPTGPTGAAGLSVTGPTGPTGPTGAAGLSVTGPTGPTGPTGAAGLSVTGPTGPTGPTGAAGLSVTGPTGPTGPTGAAGLSVTGPTGPTGPTGAAGLSVTGPTGPTGPTGAAGAGAIIPFASGTPTSLTTVAGGLVGTLGLIGFGLNAPGVLALGVIDLSGLSNFAFSMPRDGVINSVAAYLSVTAALALVGTTVTVTAQLYSSPTPDDTFSPVPGALVTLPPLTGVISIGDTFNAVTPGLAIPVTAQTRLLMVFSATATGVSLVNTIAGYASAGVAIS</sequence>
<dbReference type="InterPro" id="IPR050149">
    <property type="entry name" value="Collagen_superfamily"/>
</dbReference>
<feature type="region of interest" description="Disordered" evidence="1">
    <location>
        <begin position="1"/>
        <end position="124"/>
    </location>
</feature>
<dbReference type="AlphaFoldDB" id="A0A6N8I2C9"/>
<feature type="transmembrane region" description="Helical" evidence="2">
    <location>
        <begin position="192"/>
        <end position="216"/>
    </location>
</feature>
<dbReference type="GO" id="GO:0005615">
    <property type="term" value="C:extracellular space"/>
    <property type="evidence" value="ECO:0007669"/>
    <property type="project" value="TreeGrafter"/>
</dbReference>
<comment type="caution">
    <text evidence="3">The sequence shown here is derived from an EMBL/GenBank/DDBJ whole genome shotgun (WGS) entry which is preliminary data.</text>
</comment>